<accession>A0A380Q3D1</accession>
<reference evidence="1 2" key="1">
    <citation type="submission" date="2018-06" db="EMBL/GenBank/DDBJ databases">
        <authorList>
            <consortium name="Pathogen Informatics"/>
            <person name="Doyle S."/>
        </authorList>
    </citation>
    <scope>NUCLEOTIDE SEQUENCE [LARGE SCALE GENOMIC DNA]</scope>
    <source>
        <strain evidence="1 2">NCTC8580</strain>
    </source>
</reference>
<dbReference type="GO" id="GO:0016798">
    <property type="term" value="F:hydrolase activity, acting on glycosyl bonds"/>
    <property type="evidence" value="ECO:0007669"/>
    <property type="project" value="UniProtKB-KW"/>
</dbReference>
<protein>
    <submittedName>
        <fullName evidence="1">Glycosidase</fullName>
    </submittedName>
</protein>
<proteinExistence type="predicted"/>
<dbReference type="EMBL" id="UHJC01000001">
    <property type="protein sequence ID" value="SUP80334.1"/>
    <property type="molecule type" value="Genomic_DNA"/>
</dbReference>
<dbReference type="Proteomes" id="UP000255087">
    <property type="component" value="Unassembled WGS sequence"/>
</dbReference>
<evidence type="ECO:0000313" key="1">
    <source>
        <dbReference type="EMBL" id="SUP80334.1"/>
    </source>
</evidence>
<organism evidence="1 2">
    <name type="scientific">Yersinia pseudotuberculosis</name>
    <dbReference type="NCBI Taxonomy" id="633"/>
    <lineage>
        <taxon>Bacteria</taxon>
        <taxon>Pseudomonadati</taxon>
        <taxon>Pseudomonadota</taxon>
        <taxon>Gammaproteobacteria</taxon>
        <taxon>Enterobacterales</taxon>
        <taxon>Yersiniaceae</taxon>
        <taxon>Yersinia</taxon>
    </lineage>
</organism>
<evidence type="ECO:0000313" key="2">
    <source>
        <dbReference type="Proteomes" id="UP000255087"/>
    </source>
</evidence>
<name>A0A380Q3D1_YERPU</name>
<keyword evidence="1" id="KW-0326">Glycosidase</keyword>
<gene>
    <name evidence="1" type="ORF">NCTC8580_00385</name>
</gene>
<dbReference type="AlphaFoldDB" id="A0A380Q3D1"/>
<keyword evidence="1" id="KW-0378">Hydrolase</keyword>
<sequence length="115" mass="12566">MLSARLIPNPTLYRIHPVSFHDGQGNGAGDYRGLNGGIRLIITLLDQYVEALFNVQPYTQAATPSGATLPLAWRHGAQRESHQGTGGNQWVMPGFASAVFLHSDSYEKLFAQAKE</sequence>